<accession>A0A3P3QVL3</accession>
<reference evidence="1 2" key="1">
    <citation type="submission" date="2018-11" db="EMBL/GenBank/DDBJ databases">
        <title>Genome sequencing of Lachnoanaerobaculum sp. KCOM 2030 (= ChDC B114).</title>
        <authorList>
            <person name="Kook J.-K."/>
            <person name="Park S.-N."/>
            <person name="Lim Y.K."/>
        </authorList>
    </citation>
    <scope>NUCLEOTIDE SEQUENCE [LARGE SCALE GENOMIC DNA]</scope>
    <source>
        <strain evidence="1 2">KCOM 2030</strain>
    </source>
</reference>
<dbReference type="AlphaFoldDB" id="A0A3P3QVL3"/>
<proteinExistence type="predicted"/>
<keyword evidence="2" id="KW-1185">Reference proteome</keyword>
<dbReference type="EMBL" id="RRCO01000006">
    <property type="protein sequence ID" value="RRJ24609.1"/>
    <property type="molecule type" value="Genomic_DNA"/>
</dbReference>
<protein>
    <submittedName>
        <fullName evidence="1">Uncharacterized protein</fullName>
    </submittedName>
</protein>
<evidence type="ECO:0000313" key="1">
    <source>
        <dbReference type="EMBL" id="RRJ24609.1"/>
    </source>
</evidence>
<evidence type="ECO:0000313" key="2">
    <source>
        <dbReference type="Proteomes" id="UP000272490"/>
    </source>
</evidence>
<name>A0A3P3QVL3_9FIRM</name>
<sequence length="116" mass="13220">MKIFIHETLVIAKHSCKSIIEKISKDLSKSQNLQQRNISVEFLAAVDKLEYNKANELIDVALKEYLGSISVNIGLSNYLKKFGIYTDISDMYDSDIIKLIVDNKEKIDGILRERGL</sequence>
<comment type="caution">
    <text evidence="1">The sequence shown here is derived from an EMBL/GenBank/DDBJ whole genome shotgun (WGS) entry which is preliminary data.</text>
</comment>
<dbReference type="Proteomes" id="UP000272490">
    <property type="component" value="Unassembled WGS sequence"/>
</dbReference>
<gene>
    <name evidence="1" type="ORF">EHV10_12550</name>
</gene>
<dbReference type="RefSeq" id="WP_128674945.1">
    <property type="nucleotide sequence ID" value="NZ_CP124777.1"/>
</dbReference>
<organism evidence="1 2">
    <name type="scientific">Lachnoanaerobaculum gingivalis</name>
    <dbReference type="NCBI Taxonomy" id="2490855"/>
    <lineage>
        <taxon>Bacteria</taxon>
        <taxon>Bacillati</taxon>
        <taxon>Bacillota</taxon>
        <taxon>Clostridia</taxon>
        <taxon>Lachnospirales</taxon>
        <taxon>Lachnospiraceae</taxon>
        <taxon>Lachnoanaerobaculum</taxon>
    </lineage>
</organism>